<dbReference type="SUPFAM" id="SSF56235">
    <property type="entry name" value="N-terminal nucleophile aminohydrolases (Ntn hydrolases)"/>
    <property type="match status" value="1"/>
</dbReference>
<dbReference type="GO" id="GO:0006508">
    <property type="term" value="P:proteolysis"/>
    <property type="evidence" value="ECO:0007669"/>
    <property type="project" value="UniProtKB-KW"/>
</dbReference>
<reference evidence="9" key="1">
    <citation type="journal article" date="2018" name="Front. Microbiol.">
        <title>Genome-Based Analysis Reveals the Taxonomy and Diversity of the Family Idiomarinaceae.</title>
        <authorList>
            <person name="Liu Y."/>
            <person name="Lai Q."/>
            <person name="Shao Z."/>
        </authorList>
    </citation>
    <scope>NUCLEOTIDE SEQUENCE [LARGE SCALE GENOMIC DNA]</scope>
    <source>
        <strain evidence="9">AIS</strain>
    </source>
</reference>
<keyword evidence="2" id="KW-0378">Hydrolase</keyword>
<proteinExistence type="predicted"/>
<dbReference type="InterPro" id="IPR000246">
    <property type="entry name" value="Peptidase_T2"/>
</dbReference>
<dbReference type="PANTHER" id="PTHR10188">
    <property type="entry name" value="L-ASPARAGINASE"/>
    <property type="match status" value="1"/>
</dbReference>
<evidence type="ECO:0000313" key="8">
    <source>
        <dbReference type="EMBL" id="RUO38420.1"/>
    </source>
</evidence>
<keyword evidence="9" id="KW-1185">Reference proteome</keyword>
<dbReference type="Pfam" id="PF01112">
    <property type="entry name" value="Asparaginase_2"/>
    <property type="match status" value="1"/>
</dbReference>
<dbReference type="InterPro" id="IPR029055">
    <property type="entry name" value="Ntn_hydrolases_N"/>
</dbReference>
<dbReference type="PANTHER" id="PTHR10188:SF6">
    <property type="entry name" value="N(4)-(BETA-N-ACETYLGLUCOSAMINYL)-L-ASPARAGINASE"/>
    <property type="match status" value="1"/>
</dbReference>
<organism evidence="8 9">
    <name type="scientific">Aliidiomarina shirensis</name>
    <dbReference type="NCBI Taxonomy" id="1048642"/>
    <lineage>
        <taxon>Bacteria</taxon>
        <taxon>Pseudomonadati</taxon>
        <taxon>Pseudomonadota</taxon>
        <taxon>Gammaproteobacteria</taxon>
        <taxon>Alteromonadales</taxon>
        <taxon>Idiomarinaceae</taxon>
        <taxon>Aliidiomarina</taxon>
    </lineage>
</organism>
<feature type="site" description="Cleavage; by autolysis" evidence="7">
    <location>
        <begin position="236"/>
        <end position="237"/>
    </location>
</feature>
<dbReference type="RefSeq" id="WP_126805641.1">
    <property type="nucleotide sequence ID" value="NZ_PIPP01000001.1"/>
</dbReference>
<evidence type="ECO:0000313" key="9">
    <source>
        <dbReference type="Proteomes" id="UP000286934"/>
    </source>
</evidence>
<keyword evidence="1" id="KW-0645">Protease</keyword>
<protein>
    <recommendedName>
        <fullName evidence="4">Isoaspartyl peptidase</fullName>
    </recommendedName>
</protein>
<feature type="active site" description="Nucleophile" evidence="5">
    <location>
        <position position="237"/>
    </location>
</feature>
<dbReference type="EMBL" id="PIPP01000001">
    <property type="protein sequence ID" value="RUO38420.1"/>
    <property type="molecule type" value="Genomic_DNA"/>
</dbReference>
<dbReference type="OrthoDB" id="9780217at2"/>
<evidence type="ECO:0000256" key="4">
    <source>
        <dbReference type="ARBA" id="ARBA00069124"/>
    </source>
</evidence>
<name>A0A432WXA8_9GAMM</name>
<dbReference type="GO" id="GO:0016811">
    <property type="term" value="F:hydrolase activity, acting on carbon-nitrogen (but not peptide) bonds, in linear amides"/>
    <property type="evidence" value="ECO:0007669"/>
    <property type="project" value="UniProtKB-ARBA"/>
</dbReference>
<dbReference type="CDD" id="cd04701">
    <property type="entry name" value="Asparaginase_2"/>
    <property type="match status" value="1"/>
</dbReference>
<evidence type="ECO:0000256" key="1">
    <source>
        <dbReference type="ARBA" id="ARBA00022670"/>
    </source>
</evidence>
<dbReference type="Proteomes" id="UP000286934">
    <property type="component" value="Unassembled WGS sequence"/>
</dbReference>
<accession>A0A432WXA8</accession>
<feature type="binding site" evidence="6">
    <location>
        <begin position="288"/>
        <end position="291"/>
    </location>
    <ligand>
        <name>substrate</name>
    </ligand>
</feature>
<comment type="caution">
    <text evidence="8">The sequence shown here is derived from an EMBL/GenBank/DDBJ whole genome shotgun (WGS) entry which is preliminary data.</text>
</comment>
<feature type="binding site" evidence="6">
    <location>
        <begin position="265"/>
        <end position="268"/>
    </location>
    <ligand>
        <name>substrate</name>
    </ligand>
</feature>
<evidence type="ECO:0000256" key="2">
    <source>
        <dbReference type="ARBA" id="ARBA00022801"/>
    </source>
</evidence>
<keyword evidence="3" id="KW-0068">Autocatalytic cleavage</keyword>
<dbReference type="AlphaFoldDB" id="A0A432WXA8"/>
<evidence type="ECO:0000256" key="3">
    <source>
        <dbReference type="ARBA" id="ARBA00022813"/>
    </source>
</evidence>
<dbReference type="GO" id="GO:0008233">
    <property type="term" value="F:peptidase activity"/>
    <property type="evidence" value="ECO:0007669"/>
    <property type="project" value="UniProtKB-KW"/>
</dbReference>
<sequence>MNNKVCEKRSNPFNRKLANRAFLPAAIFAAAFGLTACSDAPEEKSADSDFAATPIAIVIHGGAGTITRESMSAEREAEFNAALELALDLGYEILENGGTSTEAVIAAIQSMEENPLFNAGKGAVYTYEGGHELDASIMHGGTRNAGAVSGVGRVKSPIELAQAVMEKSRHVMLSGVGAEQFAREQGLTMVHNSYFNTEHRFEQLQHALDNLQSQAPDGDSRAIAATEHTNPIFNMGTVGAVALDVEGNLVAGTSTGGMTAKQYGRIGDSPIIGAGTWADNESCAVSATGHGEYFIRYHVAADICNRVKYLGESIDQAGAQVIHETLLPAGGTGGVIILDAAGNVSMPFNTEGMYRGFKTSKAGTQIGIYEQED</sequence>
<evidence type="ECO:0000256" key="6">
    <source>
        <dbReference type="PIRSR" id="PIRSR600246-2"/>
    </source>
</evidence>
<dbReference type="FunFam" id="3.60.20.30:FF:000001">
    <property type="entry name" value="Isoaspartyl peptidase/L-asparaginase"/>
    <property type="match status" value="1"/>
</dbReference>
<evidence type="ECO:0000256" key="7">
    <source>
        <dbReference type="PIRSR" id="PIRSR600246-3"/>
    </source>
</evidence>
<gene>
    <name evidence="8" type="ORF">CWE13_01910</name>
</gene>
<dbReference type="Gene3D" id="3.60.20.30">
    <property type="entry name" value="(Glycosyl)asparaginase"/>
    <property type="match status" value="1"/>
</dbReference>
<evidence type="ECO:0000256" key="5">
    <source>
        <dbReference type="PIRSR" id="PIRSR600246-1"/>
    </source>
</evidence>